<feature type="compositionally biased region" description="Low complexity" evidence="1">
    <location>
        <begin position="45"/>
        <end position="56"/>
    </location>
</feature>
<feature type="region of interest" description="Disordered" evidence="1">
    <location>
        <begin position="1"/>
        <end position="56"/>
    </location>
</feature>
<accession>A0A6C0HIC2</accession>
<feature type="region of interest" description="Disordered" evidence="1">
    <location>
        <begin position="107"/>
        <end position="127"/>
    </location>
</feature>
<proteinExistence type="predicted"/>
<organism evidence="2">
    <name type="scientific">viral metagenome</name>
    <dbReference type="NCBI Taxonomy" id="1070528"/>
    <lineage>
        <taxon>unclassified sequences</taxon>
        <taxon>metagenomes</taxon>
        <taxon>organismal metagenomes</taxon>
    </lineage>
</organism>
<evidence type="ECO:0000256" key="1">
    <source>
        <dbReference type="SAM" id="MobiDB-lite"/>
    </source>
</evidence>
<dbReference type="EMBL" id="MN739964">
    <property type="protein sequence ID" value="QHT80157.1"/>
    <property type="molecule type" value="Genomic_DNA"/>
</dbReference>
<feature type="compositionally biased region" description="Basic residues" evidence="1">
    <location>
        <begin position="18"/>
        <end position="28"/>
    </location>
</feature>
<evidence type="ECO:0000313" key="2">
    <source>
        <dbReference type="EMBL" id="QHT80157.1"/>
    </source>
</evidence>
<reference evidence="2" key="1">
    <citation type="journal article" date="2020" name="Nature">
        <title>Giant virus diversity and host interactions through global metagenomics.</title>
        <authorList>
            <person name="Schulz F."/>
            <person name="Roux S."/>
            <person name="Paez-Espino D."/>
            <person name="Jungbluth S."/>
            <person name="Walsh D.A."/>
            <person name="Denef V.J."/>
            <person name="McMahon K.D."/>
            <person name="Konstantinidis K.T."/>
            <person name="Eloe-Fadrosh E.A."/>
            <person name="Kyrpides N.C."/>
            <person name="Woyke T."/>
        </authorList>
    </citation>
    <scope>NUCLEOTIDE SEQUENCE</scope>
    <source>
        <strain evidence="2">GVMAG-M-3300023184-105</strain>
    </source>
</reference>
<name>A0A6C0HIC2_9ZZZZ</name>
<sequence length="229" mass="25870">MSLLTYASPWTSDEGNTKKRTPTIRKNMKPSNIVNDSGGEPEEYTTTANAPTPNNTPVSLDEVKAYQDEKGNKVHELLNKMSSMDAENDGAHLANFTPLAPPVLTTQSQYTQKQSNPYEGELGPNSNPAKSVYVYSSDDRSLGNLTNYQNVYDNKPIFQKNKPYYANMGIPNGMDSKLMERINYMVHLLEEQQHEKTANITEEFLLYTFLGVFVIYVVDTFSRNGKYVR</sequence>
<dbReference type="AlphaFoldDB" id="A0A6C0HIC2"/>
<protein>
    <submittedName>
        <fullName evidence="2">Uncharacterized protein</fullName>
    </submittedName>
</protein>
<feature type="compositionally biased region" description="Polar residues" evidence="1">
    <location>
        <begin position="107"/>
        <end position="117"/>
    </location>
</feature>